<feature type="transmembrane region" description="Helical" evidence="1">
    <location>
        <begin position="112"/>
        <end position="132"/>
    </location>
</feature>
<evidence type="ECO:0000259" key="2">
    <source>
        <dbReference type="Pfam" id="PF00004"/>
    </source>
</evidence>
<keyword evidence="1" id="KW-1133">Transmembrane helix</keyword>
<keyword evidence="1" id="KW-0472">Membrane</keyword>
<dbReference type="InterPro" id="IPR025315">
    <property type="entry name" value="DUF4220"/>
</dbReference>
<name>A0AAV5MEX6_9ROSI</name>
<dbReference type="Pfam" id="PF04578">
    <property type="entry name" value="DUF594"/>
    <property type="match status" value="1"/>
</dbReference>
<feature type="domain" description="ATPase AAA-type core" evidence="2">
    <location>
        <begin position="446"/>
        <end position="544"/>
    </location>
</feature>
<evidence type="ECO:0008006" key="6">
    <source>
        <dbReference type="Google" id="ProtNLM"/>
    </source>
</evidence>
<dbReference type="Proteomes" id="UP001054252">
    <property type="component" value="Unassembled WGS sequence"/>
</dbReference>
<dbReference type="InterPro" id="IPR003959">
    <property type="entry name" value="ATPase_AAA_core"/>
</dbReference>
<proteinExistence type="predicted"/>
<dbReference type="InterPro" id="IPR027417">
    <property type="entry name" value="P-loop_NTPase"/>
</dbReference>
<sequence length="547" mass="62578">MRPDVNDYHSSHSATSTRLRIQTCIEETIGIDDPAKPFKNFDMYIFVDLSFDIFAVELEFIYDVVYTKVVLIYTKLGCSLRIISFISSFSVVLLFFISIINEPKFHFSRVDIAITGILLTGAVALELYAAWVMLSSNWAIFVAAFHHNLLVRKIFSVALKRLPWLLHRGKSWSNKIGQFDLLRYCLLYKKKKGNQSSGILHKITNNDITDMWHKYMFTKFDPVPRYLMDIGNFLHPAWSFIRSDSFRASRGENALSAEQYDDLRWSIKLDFDYSIIIWHLATSVCYYQEHQGDDDNDDEAKISKQVSDYMMYLLAMCPALILPEQSKSFWLDHAYDKLKELLFSATETTNATSTLLSNPDIVDEKEHESSEESTMENLQGGVSAAIDIRNVVSRETTLKQILKKDVFKLATFLKQLENKWKLIREVWIEMLVYAAVSSQNISHVVFLHCPPGTGKTPLVRLCIQDAGANLFRVNGPEIVSQYWGASEQALREVFDSATKAAPSVLRFLLSKIFIHELDAIIAPARKDGGEELSQRMVATLVELMAYL</sequence>
<feature type="transmembrane region" description="Helical" evidence="1">
    <location>
        <begin position="82"/>
        <end position="100"/>
    </location>
</feature>
<organism evidence="4 5">
    <name type="scientific">Rubroshorea leprosula</name>
    <dbReference type="NCBI Taxonomy" id="152421"/>
    <lineage>
        <taxon>Eukaryota</taxon>
        <taxon>Viridiplantae</taxon>
        <taxon>Streptophyta</taxon>
        <taxon>Embryophyta</taxon>
        <taxon>Tracheophyta</taxon>
        <taxon>Spermatophyta</taxon>
        <taxon>Magnoliopsida</taxon>
        <taxon>eudicotyledons</taxon>
        <taxon>Gunneridae</taxon>
        <taxon>Pentapetalae</taxon>
        <taxon>rosids</taxon>
        <taxon>malvids</taxon>
        <taxon>Malvales</taxon>
        <taxon>Dipterocarpaceae</taxon>
        <taxon>Rubroshorea</taxon>
    </lineage>
</organism>
<dbReference type="InterPro" id="IPR007658">
    <property type="entry name" value="DUF594"/>
</dbReference>
<feature type="transmembrane region" description="Helical" evidence="1">
    <location>
        <begin position="43"/>
        <end position="62"/>
    </location>
</feature>
<dbReference type="Gene3D" id="3.40.50.300">
    <property type="entry name" value="P-loop containing nucleotide triphosphate hydrolases"/>
    <property type="match status" value="1"/>
</dbReference>
<dbReference type="Pfam" id="PF00004">
    <property type="entry name" value="AAA"/>
    <property type="match status" value="1"/>
</dbReference>
<evidence type="ECO:0000259" key="3">
    <source>
        <dbReference type="Pfam" id="PF13968"/>
    </source>
</evidence>
<dbReference type="Pfam" id="PF13968">
    <property type="entry name" value="DUF4220"/>
    <property type="match status" value="1"/>
</dbReference>
<reference evidence="4 5" key="1">
    <citation type="journal article" date="2021" name="Commun. Biol.">
        <title>The genome of Shorea leprosula (Dipterocarpaceae) highlights the ecological relevance of drought in aseasonal tropical rainforests.</title>
        <authorList>
            <person name="Ng K.K.S."/>
            <person name="Kobayashi M.J."/>
            <person name="Fawcett J.A."/>
            <person name="Hatakeyama M."/>
            <person name="Paape T."/>
            <person name="Ng C.H."/>
            <person name="Ang C.C."/>
            <person name="Tnah L.H."/>
            <person name="Lee C.T."/>
            <person name="Nishiyama T."/>
            <person name="Sese J."/>
            <person name="O'Brien M.J."/>
            <person name="Copetti D."/>
            <person name="Mohd Noor M.I."/>
            <person name="Ong R.C."/>
            <person name="Putra M."/>
            <person name="Sireger I.Z."/>
            <person name="Indrioko S."/>
            <person name="Kosugi Y."/>
            <person name="Izuno A."/>
            <person name="Isagi Y."/>
            <person name="Lee S.L."/>
            <person name="Shimizu K.K."/>
        </authorList>
    </citation>
    <scope>NUCLEOTIDE SEQUENCE [LARGE SCALE GENOMIC DNA]</scope>
    <source>
        <strain evidence="4">214</strain>
    </source>
</reference>
<evidence type="ECO:0000313" key="4">
    <source>
        <dbReference type="EMBL" id="GKV48058.1"/>
    </source>
</evidence>
<feature type="transmembrane region" description="Helical" evidence="1">
    <location>
        <begin position="138"/>
        <end position="159"/>
    </location>
</feature>
<dbReference type="SUPFAM" id="SSF52540">
    <property type="entry name" value="P-loop containing nucleoside triphosphate hydrolases"/>
    <property type="match status" value="1"/>
</dbReference>
<comment type="caution">
    <text evidence="4">The sequence shown here is derived from an EMBL/GenBank/DDBJ whole genome shotgun (WGS) entry which is preliminary data.</text>
</comment>
<dbReference type="GO" id="GO:0005524">
    <property type="term" value="F:ATP binding"/>
    <property type="evidence" value="ECO:0007669"/>
    <property type="project" value="InterPro"/>
</dbReference>
<protein>
    <recommendedName>
        <fullName evidence="6">DUF4220 domain-containing protein</fullName>
    </recommendedName>
</protein>
<dbReference type="PANTHER" id="PTHR31325">
    <property type="entry name" value="OS01G0798800 PROTEIN-RELATED"/>
    <property type="match status" value="1"/>
</dbReference>
<evidence type="ECO:0000256" key="1">
    <source>
        <dbReference type="SAM" id="Phobius"/>
    </source>
</evidence>
<keyword evidence="1" id="KW-0812">Transmembrane</keyword>
<evidence type="ECO:0000313" key="5">
    <source>
        <dbReference type="Proteomes" id="UP001054252"/>
    </source>
</evidence>
<dbReference type="GO" id="GO:0016887">
    <property type="term" value="F:ATP hydrolysis activity"/>
    <property type="evidence" value="ECO:0007669"/>
    <property type="project" value="InterPro"/>
</dbReference>
<accession>A0AAV5MEX6</accession>
<gene>
    <name evidence="4" type="ORF">SLEP1_g54893</name>
</gene>
<dbReference type="AlphaFoldDB" id="A0AAV5MEX6"/>
<dbReference type="EMBL" id="BPVZ01000244">
    <property type="protein sequence ID" value="GKV48058.1"/>
    <property type="molecule type" value="Genomic_DNA"/>
</dbReference>
<feature type="domain" description="DUF4220" evidence="3">
    <location>
        <begin position="50"/>
        <end position="184"/>
    </location>
</feature>
<keyword evidence="5" id="KW-1185">Reference proteome</keyword>